<dbReference type="SUPFAM" id="SSF54909">
    <property type="entry name" value="Dimeric alpha+beta barrel"/>
    <property type="match status" value="1"/>
</dbReference>
<reference evidence="1 2" key="1">
    <citation type="submission" date="2018-05" db="EMBL/GenBank/DDBJ databases">
        <title>Genomic Encyclopedia of Type Strains, Phase IV (KMG-IV): sequencing the most valuable type-strain genomes for metagenomic binning, comparative biology and taxonomic classification.</title>
        <authorList>
            <person name="Goeker M."/>
        </authorList>
    </citation>
    <scope>NUCLEOTIDE SEQUENCE [LARGE SCALE GENOMIC DNA]</scope>
    <source>
        <strain evidence="1 2">DSM 103371</strain>
    </source>
</reference>
<evidence type="ECO:0008006" key="3">
    <source>
        <dbReference type="Google" id="ProtNLM"/>
    </source>
</evidence>
<dbReference type="EMBL" id="QGGV01000006">
    <property type="protein sequence ID" value="PWK55722.1"/>
    <property type="molecule type" value="Genomic_DNA"/>
</dbReference>
<dbReference type="AlphaFoldDB" id="A0A316G555"/>
<dbReference type="Gene3D" id="3.30.70.100">
    <property type="match status" value="1"/>
</dbReference>
<comment type="caution">
    <text evidence="1">The sequence shown here is derived from an EMBL/GenBank/DDBJ whole genome shotgun (WGS) entry which is preliminary data.</text>
</comment>
<evidence type="ECO:0000313" key="1">
    <source>
        <dbReference type="EMBL" id="PWK55722.1"/>
    </source>
</evidence>
<sequence length="107" mass="11943">MTSSFRIDRFKFPAEHRTALLEAVAATHEVLRTQSGFLRDMIAERTHADGRIEVQTMVEWDATADIPAIKARVKEAQRARAFDTAAALASWGAEADLGWWSEVQTPS</sequence>
<dbReference type="RefSeq" id="WP_146203003.1">
    <property type="nucleotide sequence ID" value="NZ_CP034588.1"/>
</dbReference>
<evidence type="ECO:0000313" key="2">
    <source>
        <dbReference type="Proteomes" id="UP000245390"/>
    </source>
</evidence>
<name>A0A316G555_9RHOB</name>
<accession>A0A316G555</accession>
<proteinExistence type="predicted"/>
<dbReference type="Proteomes" id="UP000245390">
    <property type="component" value="Unassembled WGS sequence"/>
</dbReference>
<organism evidence="1 2">
    <name type="scientific">Silicimonas algicola</name>
    <dbReference type="NCBI Taxonomy" id="1826607"/>
    <lineage>
        <taxon>Bacteria</taxon>
        <taxon>Pseudomonadati</taxon>
        <taxon>Pseudomonadota</taxon>
        <taxon>Alphaproteobacteria</taxon>
        <taxon>Rhodobacterales</taxon>
        <taxon>Paracoccaceae</taxon>
    </lineage>
</organism>
<keyword evidence="2" id="KW-1185">Reference proteome</keyword>
<gene>
    <name evidence="1" type="ORF">C8D95_106118</name>
</gene>
<protein>
    <recommendedName>
        <fullName evidence="3">Antibiotic biosynthesis monooxygenase</fullName>
    </recommendedName>
</protein>
<dbReference type="InterPro" id="IPR011008">
    <property type="entry name" value="Dimeric_a/b-barrel"/>
</dbReference>